<proteinExistence type="predicted"/>
<dbReference type="InterPro" id="IPR036206">
    <property type="entry name" value="ThiamineP_synth_sf"/>
</dbReference>
<dbReference type="Gene3D" id="3.20.20.70">
    <property type="entry name" value="Aldolase class I"/>
    <property type="match status" value="1"/>
</dbReference>
<gene>
    <name evidence="2" type="ORF">HBH26_03250</name>
</gene>
<organism evidence="2 3">
    <name type="scientific">Sphingomonas corticis</name>
    <dbReference type="NCBI Taxonomy" id="2722791"/>
    <lineage>
        <taxon>Bacteria</taxon>
        <taxon>Pseudomonadati</taxon>
        <taxon>Pseudomonadota</taxon>
        <taxon>Alphaproteobacteria</taxon>
        <taxon>Sphingomonadales</taxon>
        <taxon>Sphingomonadaceae</taxon>
        <taxon>Sphingomonas</taxon>
    </lineage>
</organism>
<dbReference type="RefSeq" id="WP_168133172.1">
    <property type="nucleotide sequence ID" value="NZ_JAAVJH010000002.1"/>
</dbReference>
<feature type="domain" description="Thiamine phosphate synthase/TenI" evidence="1">
    <location>
        <begin position="86"/>
        <end position="168"/>
    </location>
</feature>
<keyword evidence="3" id="KW-1185">Reference proteome</keyword>
<name>A0ABX1CMT1_9SPHN</name>
<accession>A0ABX1CMT1</accession>
<evidence type="ECO:0000313" key="3">
    <source>
        <dbReference type="Proteomes" id="UP000732399"/>
    </source>
</evidence>
<evidence type="ECO:0000259" key="1">
    <source>
        <dbReference type="Pfam" id="PF02581"/>
    </source>
</evidence>
<evidence type="ECO:0000313" key="2">
    <source>
        <dbReference type="EMBL" id="NJR77632.1"/>
    </source>
</evidence>
<reference evidence="2 3" key="1">
    <citation type="submission" date="2020-03" db="EMBL/GenBank/DDBJ databases">
        <authorList>
            <person name="Wang L."/>
            <person name="He N."/>
            <person name="Li Y."/>
            <person name="Fang Y."/>
            <person name="Zhang F."/>
        </authorList>
    </citation>
    <scope>NUCLEOTIDE SEQUENCE [LARGE SCALE GENOMIC DNA]</scope>
    <source>
        <strain evidence="2 3">36D10-4-7</strain>
    </source>
</reference>
<dbReference type="SUPFAM" id="SSF51391">
    <property type="entry name" value="Thiamin phosphate synthase"/>
    <property type="match status" value="1"/>
</dbReference>
<dbReference type="InterPro" id="IPR022998">
    <property type="entry name" value="ThiamineP_synth_TenI"/>
</dbReference>
<dbReference type="EMBL" id="JAAVJH010000002">
    <property type="protein sequence ID" value="NJR77632.1"/>
    <property type="molecule type" value="Genomic_DNA"/>
</dbReference>
<dbReference type="Proteomes" id="UP000732399">
    <property type="component" value="Unassembled WGS sequence"/>
</dbReference>
<dbReference type="CDD" id="cd00564">
    <property type="entry name" value="TMP_TenI"/>
    <property type="match status" value="1"/>
</dbReference>
<comment type="caution">
    <text evidence="2">The sequence shown here is derived from an EMBL/GenBank/DDBJ whole genome shotgun (WGS) entry which is preliminary data.</text>
</comment>
<dbReference type="Pfam" id="PF02581">
    <property type="entry name" value="TMP-TENI"/>
    <property type="match status" value="1"/>
</dbReference>
<protein>
    <submittedName>
        <fullName evidence="2">Thiamine phosphate synthase</fullName>
    </submittedName>
</protein>
<dbReference type="InterPro" id="IPR013785">
    <property type="entry name" value="Aldolase_TIM"/>
</dbReference>
<sequence length="181" mass="20288">MPTRHPPVPTRWLMTDERMGEGLWRAIRRLPRGGGVIFRHHATAAAERRRLFARVRQITRVRDLVLLRAGPDRLPGEQGVHGRRGGGIVTWPAHDRREARRALVAGAYAVFVSPVFPTRSHPGAPSLGARRAARIARGMPIARIALGGMDETRFRRLKARGFDGYAGIDCWSDQKRKAVPR</sequence>